<dbReference type="EMBL" id="UOEU01000908">
    <property type="protein sequence ID" value="VAW42286.1"/>
    <property type="molecule type" value="Genomic_DNA"/>
</dbReference>
<dbReference type="AlphaFoldDB" id="A0A3B0WCK5"/>
<name>A0A3B0WCK5_9ZZZZ</name>
<dbReference type="InterPro" id="IPR036010">
    <property type="entry name" value="2Fe-2S_ferredoxin-like_sf"/>
</dbReference>
<gene>
    <name evidence="1" type="ORF">MNBD_CHLOROFLEXI01-825</name>
</gene>
<feature type="non-terminal residue" evidence="1">
    <location>
        <position position="58"/>
    </location>
</feature>
<dbReference type="SUPFAM" id="SSF54292">
    <property type="entry name" value="2Fe-2S ferredoxin-like"/>
    <property type="match status" value="1"/>
</dbReference>
<dbReference type="InterPro" id="IPR012675">
    <property type="entry name" value="Beta-grasp_dom_sf"/>
</dbReference>
<dbReference type="Gene3D" id="3.10.20.30">
    <property type="match status" value="1"/>
</dbReference>
<reference evidence="1" key="1">
    <citation type="submission" date="2018-06" db="EMBL/GenBank/DDBJ databases">
        <authorList>
            <person name="Zhirakovskaya E."/>
        </authorList>
    </citation>
    <scope>NUCLEOTIDE SEQUENCE</scope>
</reference>
<dbReference type="GO" id="GO:0051536">
    <property type="term" value="F:iron-sulfur cluster binding"/>
    <property type="evidence" value="ECO:0007669"/>
    <property type="project" value="InterPro"/>
</dbReference>
<accession>A0A3B0WCK5</accession>
<protein>
    <submittedName>
        <fullName evidence="1">Uncharacterized protein</fullName>
    </submittedName>
</protein>
<organism evidence="1">
    <name type="scientific">hydrothermal vent metagenome</name>
    <dbReference type="NCBI Taxonomy" id="652676"/>
    <lineage>
        <taxon>unclassified sequences</taxon>
        <taxon>metagenomes</taxon>
        <taxon>ecological metagenomes</taxon>
    </lineage>
</organism>
<sequence>MEYSLNINGKNQTIIANVTDTLLAALRGAGYFSVRFGSHDGKTGAAAVLVDGRLVNSD</sequence>
<evidence type="ECO:0000313" key="1">
    <source>
        <dbReference type="EMBL" id="VAW42286.1"/>
    </source>
</evidence>
<proteinExistence type="predicted"/>